<gene>
    <name evidence="6" type="ORF">Vbra_11255</name>
</gene>
<dbReference type="GO" id="GO:0005524">
    <property type="term" value="F:ATP binding"/>
    <property type="evidence" value="ECO:0007669"/>
    <property type="project" value="UniProtKB-KW"/>
</dbReference>
<feature type="region of interest" description="Disordered" evidence="3">
    <location>
        <begin position="1"/>
        <end position="32"/>
    </location>
</feature>
<organism evidence="6 7">
    <name type="scientific">Vitrella brassicaformis (strain CCMP3155)</name>
    <dbReference type="NCBI Taxonomy" id="1169540"/>
    <lineage>
        <taxon>Eukaryota</taxon>
        <taxon>Sar</taxon>
        <taxon>Alveolata</taxon>
        <taxon>Colpodellida</taxon>
        <taxon>Vitrellaceae</taxon>
        <taxon>Vitrella</taxon>
    </lineage>
</organism>
<dbReference type="PROSITE" id="PS51192">
    <property type="entry name" value="HELICASE_ATP_BIND_1"/>
    <property type="match status" value="1"/>
</dbReference>
<dbReference type="CDD" id="cd17923">
    <property type="entry name" value="DEXHc_Hrq1-like"/>
    <property type="match status" value="1"/>
</dbReference>
<dbReference type="Pfam" id="PF00270">
    <property type="entry name" value="DEAD"/>
    <property type="match status" value="1"/>
</dbReference>
<dbReference type="GO" id="GO:0043138">
    <property type="term" value="F:3'-5' DNA helicase activity"/>
    <property type="evidence" value="ECO:0007669"/>
    <property type="project" value="TreeGrafter"/>
</dbReference>
<dbReference type="PANTHER" id="PTHR47957:SF3">
    <property type="entry name" value="ATP-DEPENDENT HELICASE HRQ1"/>
    <property type="match status" value="1"/>
</dbReference>
<feature type="compositionally biased region" description="Pro residues" evidence="3">
    <location>
        <begin position="835"/>
        <end position="847"/>
    </location>
</feature>
<keyword evidence="7" id="KW-1185">Reference proteome</keyword>
<sequence length="1620" mass="179409">MSEGTDAGAPKKKRSKKRAKISTQEAQDGSSTELPAVYEAHSQRFAAFLKAYSIHCRIAALPKSVRAISITAGRVMGDTSPDGMELRHLLQLAAICKDIQFWWNTRAGNSEFRDPVERQEVRAVSGEVLEHADGRSLSIKMHKEQLSDRDIQKMVKRFRESLEAIVAEHRSCSSNDGGAADIPDIEPIPYPQDNSALDRQPFTLMVKRTDGDSCRTRQTVETILDHLKQQPWYGGQVSYVHRIDAQPPRYEPLRHSQLHPALVEGLRKHYGKGEGEAMQFYTHQARGIDAALTGKDVVVCTSTSSGKSLVYNAATFHRLFEDPNSCAVFIFPTKALAQDQLRALKALILAMPLSYRDRIRPATFDGDTPKSDRSHVMQHANIILTNPDMLHVTFLPSHRRFERVLRHLSYVVIDEAHVYKGAFGAHTAAVLRRLARVCYKSYQSSPQFICCSATIANPHEHFWFLVGQGGADDDFPLSPTHDDDQQPQQQEQEPPEAAHEPGGFFTEDEQQAPPPPPPPGYPKRQVVVCQNDGSPCGSKCYVLWNPPYMSAEEIWGPTRAVKEVFGLDEEDDQGGQGNEDESHETPDAANDDQSMDQPDGETNDNGAPAPAVAPSAAPPMKRRKKRGEPENGYLRRSHRLADKRRDEWCKSLFTSVSAEAIAALEEREGEGGGGPMGEDERGELDELVEYYVRERQRPQDGTRRPPRLYDYPLVKFEYEYCMAHNPPYLRNALWLLKQLRYFETEGLFRREGVPTLGLATDTGNDDVQMGHQQDADADAATPSDQPSPSPAETIDIENHVIDLLIQRITLKPEPQSPQRHPTIKQEPTDDDQQPSPSPPPPLPPPPAAKTKQEPPFIKEEEEATAAAGGMRNPPPRVMPPEDESREGFRREVRKRGGGALISQDRLRTALEGTAPGRRSPIVETSALLAELVKNGIRTLAFCKWRKVVEVVLIHTRDLLKEWGHPDLAEKVVSYRAGYVASERRRIEKQIFSGDVLGVTCTNALELGIDIGTLDACILLGFPGSIASMLQQFGRAGRGTRSSISFMVSFACPVDQWCAKHGQELFEKAPEAASLDPFNPSVIKQHLLCAAKECPPLEFKHDGELFTAGWEAARTELKRILAELEANGNITRVNNPLTEQPSHYSWEMPQQTSASAAAAPVIDLTDDDQQDGGSDDEEEVIPEIADGRVAPIEDLTQWRMGVLVNGRMGKAAIAVNRQGEPVRDIGESRGRGLPGSLSTDPHPLVVLRNIDEARFQVVPVPLGSREPLPTPNTIDSSRRDHASRDGGGWGSDVDFGREAGGFFASPREEVLGGQEVIDEIEYHEAFFMVHPGAVYLNRGKEYLVSHLDLHHLVARVQPAKVPYYTRTRDHTDVDVLTTNQQDDSIDGIEVSTYRGRLQVCLKVWGYRKFWRSSSQPFDSTVGLGLPPIAYQTDGFWFDIERPLRDKLDKRGLDIRGGIHGAEHALLAVVPLFVLCDRTDISCECPNPWDERLRPLRLVVFDSTPGGVGISMRAFQQARGIARAALQLVNDCTCDQGCPACVCHPNCGEYNAVISKPAALVVLRAMVRGYEGALDEESDIDENEAAGGGATDDLWGDGAGMMEGGDHDHDHGEGDGEREGAE</sequence>
<keyword evidence="2" id="KW-0067">ATP-binding</keyword>
<dbReference type="SMART" id="SM00490">
    <property type="entry name" value="HELICc"/>
    <property type="match status" value="1"/>
</dbReference>
<feature type="region of interest" description="Disordered" evidence="3">
    <location>
        <begin position="810"/>
        <end position="900"/>
    </location>
</feature>
<feature type="domain" description="Helicase C-terminal" evidence="5">
    <location>
        <begin position="923"/>
        <end position="1085"/>
    </location>
</feature>
<dbReference type="CDD" id="cd18797">
    <property type="entry name" value="SF2_C_Hrq"/>
    <property type="match status" value="1"/>
</dbReference>
<keyword evidence="1" id="KW-0547">Nucleotide-binding</keyword>
<dbReference type="InParanoid" id="A0A0G4EC89"/>
<evidence type="ECO:0000256" key="3">
    <source>
        <dbReference type="SAM" id="MobiDB-lite"/>
    </source>
</evidence>
<dbReference type="PANTHER" id="PTHR47957">
    <property type="entry name" value="ATP-DEPENDENT HELICASE HRQ1"/>
    <property type="match status" value="1"/>
</dbReference>
<feature type="compositionally biased region" description="Basic and acidic residues" evidence="3">
    <location>
        <begin position="1602"/>
        <end position="1620"/>
    </location>
</feature>
<dbReference type="InterPro" id="IPR018973">
    <property type="entry name" value="MZB"/>
</dbReference>
<dbReference type="GO" id="GO:0036297">
    <property type="term" value="P:interstrand cross-link repair"/>
    <property type="evidence" value="ECO:0007669"/>
    <property type="project" value="TreeGrafter"/>
</dbReference>
<evidence type="ECO:0000259" key="5">
    <source>
        <dbReference type="PROSITE" id="PS51194"/>
    </source>
</evidence>
<dbReference type="GO" id="GO:0005634">
    <property type="term" value="C:nucleus"/>
    <property type="evidence" value="ECO:0007669"/>
    <property type="project" value="TreeGrafter"/>
</dbReference>
<dbReference type="InterPro" id="IPR001650">
    <property type="entry name" value="Helicase_C-like"/>
</dbReference>
<dbReference type="Pfam" id="PF09369">
    <property type="entry name" value="MZB"/>
    <property type="match status" value="1"/>
</dbReference>
<dbReference type="GO" id="GO:0006289">
    <property type="term" value="P:nucleotide-excision repair"/>
    <property type="evidence" value="ECO:0007669"/>
    <property type="project" value="TreeGrafter"/>
</dbReference>
<protein>
    <submittedName>
        <fullName evidence="6">Uncharacterized protein</fullName>
    </submittedName>
</protein>
<feature type="region of interest" description="Disordered" evidence="3">
    <location>
        <begin position="755"/>
        <end position="792"/>
    </location>
</feature>
<dbReference type="SMART" id="SM00487">
    <property type="entry name" value="DEXDc"/>
    <property type="match status" value="1"/>
</dbReference>
<feature type="compositionally biased region" description="Acidic residues" evidence="3">
    <location>
        <begin position="589"/>
        <end position="602"/>
    </location>
</feature>
<dbReference type="InterPro" id="IPR027417">
    <property type="entry name" value="P-loop_NTPase"/>
</dbReference>
<dbReference type="GO" id="GO:0003676">
    <property type="term" value="F:nucleic acid binding"/>
    <property type="evidence" value="ECO:0007669"/>
    <property type="project" value="InterPro"/>
</dbReference>
<evidence type="ECO:0000313" key="6">
    <source>
        <dbReference type="EMBL" id="CEL93545.1"/>
    </source>
</evidence>
<proteinExistence type="predicted"/>
<feature type="compositionally biased region" description="Basic residues" evidence="3">
    <location>
        <begin position="10"/>
        <end position="20"/>
    </location>
</feature>
<name>A0A0G4EC89_VITBC</name>
<feature type="compositionally biased region" description="Pro residues" evidence="3">
    <location>
        <begin position="512"/>
        <end position="521"/>
    </location>
</feature>
<evidence type="ECO:0000313" key="7">
    <source>
        <dbReference type="Proteomes" id="UP000041254"/>
    </source>
</evidence>
<dbReference type="SUPFAM" id="SSF52540">
    <property type="entry name" value="P-loop containing nucleoside triphosphate hydrolases"/>
    <property type="match status" value="1"/>
</dbReference>
<feature type="compositionally biased region" description="Acidic residues" evidence="3">
    <location>
        <begin position="569"/>
        <end position="582"/>
    </location>
</feature>
<dbReference type="Proteomes" id="UP000041254">
    <property type="component" value="Unassembled WGS sequence"/>
</dbReference>
<dbReference type="Pfam" id="PF00271">
    <property type="entry name" value="Helicase_C"/>
    <property type="match status" value="1"/>
</dbReference>
<evidence type="ECO:0000256" key="1">
    <source>
        <dbReference type="ARBA" id="ARBA00022741"/>
    </source>
</evidence>
<evidence type="ECO:0000256" key="2">
    <source>
        <dbReference type="ARBA" id="ARBA00022840"/>
    </source>
</evidence>
<dbReference type="InterPro" id="IPR014001">
    <property type="entry name" value="Helicase_ATP-bd"/>
</dbReference>
<feature type="region of interest" description="Disordered" evidence="3">
    <location>
        <begin position="473"/>
        <end position="526"/>
    </location>
</feature>
<dbReference type="InterPro" id="IPR011545">
    <property type="entry name" value="DEAD/DEAH_box_helicase_dom"/>
</dbReference>
<feature type="region of interest" description="Disordered" evidence="3">
    <location>
        <begin position="1574"/>
        <end position="1620"/>
    </location>
</feature>
<dbReference type="PROSITE" id="PS51194">
    <property type="entry name" value="HELICASE_CTER"/>
    <property type="match status" value="1"/>
</dbReference>
<feature type="region of interest" description="Disordered" evidence="3">
    <location>
        <begin position="1260"/>
        <end position="1289"/>
    </location>
</feature>
<dbReference type="OMA" id="ANIAPSH"/>
<accession>A0A0G4EC89</accession>
<feature type="compositionally biased region" description="Low complexity" evidence="3">
    <location>
        <begin position="607"/>
        <end position="619"/>
    </location>
</feature>
<feature type="domain" description="Helicase ATP-binding" evidence="4">
    <location>
        <begin position="288"/>
        <end position="473"/>
    </location>
</feature>
<dbReference type="EMBL" id="CDMY01000176">
    <property type="protein sequence ID" value="CEL93545.1"/>
    <property type="molecule type" value="Genomic_DNA"/>
</dbReference>
<dbReference type="OrthoDB" id="18781at2759"/>
<dbReference type="PhylomeDB" id="A0A0G4EC89"/>
<feature type="region of interest" description="Disordered" evidence="3">
    <location>
        <begin position="569"/>
        <end position="638"/>
    </location>
</feature>
<reference evidence="6 7" key="1">
    <citation type="submission" date="2014-11" db="EMBL/GenBank/DDBJ databases">
        <authorList>
            <person name="Zhu J."/>
            <person name="Qi W."/>
            <person name="Song R."/>
        </authorList>
    </citation>
    <scope>NUCLEOTIDE SEQUENCE [LARGE SCALE GENOMIC DNA]</scope>
</reference>
<evidence type="ECO:0000259" key="4">
    <source>
        <dbReference type="PROSITE" id="PS51192"/>
    </source>
</evidence>
<dbReference type="Gene3D" id="3.40.50.300">
    <property type="entry name" value="P-loop containing nucleotide triphosphate hydrolases"/>
    <property type="match status" value="2"/>
</dbReference>
<feature type="compositionally biased region" description="Polar residues" evidence="3">
    <location>
        <begin position="21"/>
        <end position="32"/>
    </location>
</feature>
<dbReference type="VEuPathDB" id="CryptoDB:Vbra_11255"/>